<organism evidence="2 3">
    <name type="scientific">Aurantiacibacter flavus</name>
    <dbReference type="NCBI Taxonomy" id="3145232"/>
    <lineage>
        <taxon>Bacteria</taxon>
        <taxon>Pseudomonadati</taxon>
        <taxon>Pseudomonadota</taxon>
        <taxon>Alphaproteobacteria</taxon>
        <taxon>Sphingomonadales</taxon>
        <taxon>Erythrobacteraceae</taxon>
        <taxon>Aurantiacibacter</taxon>
    </lineage>
</organism>
<evidence type="ECO:0000256" key="1">
    <source>
        <dbReference type="SAM" id="Phobius"/>
    </source>
</evidence>
<feature type="transmembrane region" description="Helical" evidence="1">
    <location>
        <begin position="115"/>
        <end position="141"/>
    </location>
</feature>
<comment type="caution">
    <text evidence="2">The sequence shown here is derived from an EMBL/GenBank/DDBJ whole genome shotgun (WGS) entry which is preliminary data.</text>
</comment>
<keyword evidence="1" id="KW-0472">Membrane</keyword>
<accession>A0ABV0D0J8</accession>
<proteinExistence type="predicted"/>
<feature type="transmembrane region" description="Helical" evidence="1">
    <location>
        <begin position="21"/>
        <end position="42"/>
    </location>
</feature>
<keyword evidence="3" id="KW-1185">Reference proteome</keyword>
<feature type="transmembrane region" description="Helical" evidence="1">
    <location>
        <begin position="147"/>
        <end position="175"/>
    </location>
</feature>
<keyword evidence="1" id="KW-1133">Transmembrane helix</keyword>
<sequence length="275" mass="28674">MKFDMGAAWNEAVAMIAANREVLAIVAGIFFFLPSLLIALVGPDLNALMASPMATPEEVERLSEQVMAAYGESWWIFALATLAQMVGYISLLSLLRDRGRPTVGEAIAMGAKGLLPAIAAYLIVTLGISVLFVALVALLSASGIEALIALGVLFAMVFTVYAMIKFSLAAPVIAIEKVVNPITVLKRSWILTKGNSFRILLFFILIFIVYVVISMVAGLVMAGLIAAIGGEAGKIVQGVVGGLLGMAATVVVVAVLAATHRQLSGGSASASGTFD</sequence>
<keyword evidence="1" id="KW-0812">Transmembrane</keyword>
<feature type="transmembrane region" description="Helical" evidence="1">
    <location>
        <begin position="74"/>
        <end position="95"/>
    </location>
</feature>
<dbReference type="RefSeq" id="WP_346786124.1">
    <property type="nucleotide sequence ID" value="NZ_JBDLBR010000007.1"/>
</dbReference>
<dbReference type="Proteomes" id="UP001484535">
    <property type="component" value="Unassembled WGS sequence"/>
</dbReference>
<protein>
    <recommendedName>
        <fullName evidence="4">Glycerophosphoryl diester phosphodiesterase membrane domain-containing protein</fullName>
    </recommendedName>
</protein>
<feature type="transmembrane region" description="Helical" evidence="1">
    <location>
        <begin position="196"/>
        <end position="229"/>
    </location>
</feature>
<evidence type="ECO:0008006" key="4">
    <source>
        <dbReference type="Google" id="ProtNLM"/>
    </source>
</evidence>
<feature type="transmembrane region" description="Helical" evidence="1">
    <location>
        <begin position="235"/>
        <end position="258"/>
    </location>
</feature>
<reference evidence="2 3" key="1">
    <citation type="submission" date="2024-05" db="EMBL/GenBank/DDBJ databases">
        <authorList>
            <person name="Park S."/>
        </authorList>
    </citation>
    <scope>NUCLEOTIDE SEQUENCE [LARGE SCALE GENOMIC DNA]</scope>
    <source>
        <strain evidence="2 3">DGU5</strain>
    </source>
</reference>
<name>A0ABV0D0J8_9SPHN</name>
<gene>
    <name evidence="2" type="ORF">ABDJ38_15910</name>
</gene>
<dbReference type="EMBL" id="JBDLBR010000007">
    <property type="protein sequence ID" value="MEN7538663.1"/>
    <property type="molecule type" value="Genomic_DNA"/>
</dbReference>
<evidence type="ECO:0000313" key="2">
    <source>
        <dbReference type="EMBL" id="MEN7538663.1"/>
    </source>
</evidence>
<evidence type="ECO:0000313" key="3">
    <source>
        <dbReference type="Proteomes" id="UP001484535"/>
    </source>
</evidence>